<dbReference type="EMBL" id="JAMDNP010000171">
    <property type="protein sequence ID" value="MCY9765091.1"/>
    <property type="molecule type" value="Genomic_DNA"/>
</dbReference>
<name>A0ABT4H7X9_PAEAL</name>
<organism evidence="1 2">
    <name type="scientific">Paenibacillus alvei</name>
    <name type="common">Bacillus alvei</name>
    <dbReference type="NCBI Taxonomy" id="44250"/>
    <lineage>
        <taxon>Bacteria</taxon>
        <taxon>Bacillati</taxon>
        <taxon>Bacillota</taxon>
        <taxon>Bacilli</taxon>
        <taxon>Bacillales</taxon>
        <taxon>Paenibacillaceae</taxon>
        <taxon>Paenibacillus</taxon>
    </lineage>
</organism>
<evidence type="ECO:0000313" key="2">
    <source>
        <dbReference type="Proteomes" id="UP001527181"/>
    </source>
</evidence>
<evidence type="ECO:0000313" key="1">
    <source>
        <dbReference type="EMBL" id="MCY9765091.1"/>
    </source>
</evidence>
<comment type="caution">
    <text evidence="1">The sequence shown here is derived from an EMBL/GenBank/DDBJ whole genome shotgun (WGS) entry which is preliminary data.</text>
</comment>
<reference evidence="1 2" key="1">
    <citation type="submission" date="2022-05" db="EMBL/GenBank/DDBJ databases">
        <title>Genome Sequencing of Bee-Associated Microbes.</title>
        <authorList>
            <person name="Dunlap C."/>
        </authorList>
    </citation>
    <scope>NUCLEOTIDE SEQUENCE [LARGE SCALE GENOMIC DNA]</scope>
    <source>
        <strain evidence="1 2">NRRL B-04010</strain>
    </source>
</reference>
<proteinExistence type="predicted"/>
<gene>
    <name evidence="1" type="ORF">M5X12_31845</name>
</gene>
<sequence length="135" mass="16169">MPETTQQPARNWKDDWMLVKNMELETLSNREPGVIYLSAEREEERLGYWLHQYRIKSECYDELKEQLARINCDYHSLKTKFLNMRKECGAEKKRADSLLDLVQKVSEEISWKNEGDGIDRALKMIYKWCHENPGR</sequence>
<keyword evidence="2" id="KW-1185">Reference proteome</keyword>
<accession>A0ABT4H7X9</accession>
<dbReference type="RefSeq" id="WP_268600921.1">
    <property type="nucleotide sequence ID" value="NZ_JAMDNP010000171.1"/>
</dbReference>
<dbReference type="Proteomes" id="UP001527181">
    <property type="component" value="Unassembled WGS sequence"/>
</dbReference>
<protein>
    <submittedName>
        <fullName evidence="1">Uncharacterized protein</fullName>
    </submittedName>
</protein>